<name>A0A6I4UYK8_9SPHN</name>
<organism evidence="1 2">
    <name type="scientific">Pontixanthobacter luteolus</name>
    <dbReference type="NCBI Taxonomy" id="295089"/>
    <lineage>
        <taxon>Bacteria</taxon>
        <taxon>Pseudomonadati</taxon>
        <taxon>Pseudomonadota</taxon>
        <taxon>Alphaproteobacteria</taxon>
        <taxon>Sphingomonadales</taxon>
        <taxon>Erythrobacteraceae</taxon>
        <taxon>Pontixanthobacter</taxon>
    </lineage>
</organism>
<keyword evidence="2" id="KW-1185">Reference proteome</keyword>
<dbReference type="PROSITE" id="PS51257">
    <property type="entry name" value="PROKAR_LIPOPROTEIN"/>
    <property type="match status" value="1"/>
</dbReference>
<dbReference type="Proteomes" id="UP000471435">
    <property type="component" value="Unassembled WGS sequence"/>
</dbReference>
<dbReference type="SUPFAM" id="SSF51445">
    <property type="entry name" value="(Trans)glycosidases"/>
    <property type="match status" value="1"/>
</dbReference>
<dbReference type="InterPro" id="IPR021488">
    <property type="entry name" value="DUF3142"/>
</dbReference>
<evidence type="ECO:0000313" key="1">
    <source>
        <dbReference type="EMBL" id="MXP46011.1"/>
    </source>
</evidence>
<evidence type="ECO:0000313" key="2">
    <source>
        <dbReference type="Proteomes" id="UP000471435"/>
    </source>
</evidence>
<comment type="caution">
    <text evidence="1">The sequence shown here is derived from an EMBL/GenBank/DDBJ whole genome shotgun (WGS) entry which is preliminary data.</text>
</comment>
<dbReference type="EMBL" id="WTYP01000001">
    <property type="protein sequence ID" value="MXP46011.1"/>
    <property type="molecule type" value="Genomic_DNA"/>
</dbReference>
<sequence length="255" mass="27941">MAALNGRRSSNIIGKLAAVLLSACLLAGCGPGRSEAARVVDPADYSAFFLWSGVEPPPAMDTADTVYVLWGELRKGDAARIIPLHRTPPARSQTELWMVIRAERLDWAPSAMAQMRAQVELWQRVSGIAGVQIDFDSSTGRLGDYAVFLKSMRRELPAGLKLSATGLMDWPANADEDDLAALRAPLDEIVIQTYRETTTIADFGRYLQSAHRLAMPYKIALVEGGAWDEPAGIANDPDFRGYVVFLLPQKRVQNP</sequence>
<gene>
    <name evidence="1" type="ORF">GRI43_01210</name>
</gene>
<dbReference type="Pfam" id="PF11340">
    <property type="entry name" value="DUF3142"/>
    <property type="match status" value="1"/>
</dbReference>
<dbReference type="InterPro" id="IPR017853">
    <property type="entry name" value="GH"/>
</dbReference>
<protein>
    <submittedName>
        <fullName evidence="1">DUF3142 domain-containing protein</fullName>
    </submittedName>
</protein>
<proteinExistence type="predicted"/>
<dbReference type="OrthoDB" id="6987031at2"/>
<dbReference type="AlphaFoldDB" id="A0A6I4UYK8"/>
<reference evidence="1 2" key="1">
    <citation type="submission" date="2019-12" db="EMBL/GenBank/DDBJ databases">
        <title>Genomic-based taxomic classification of the family Erythrobacteraceae.</title>
        <authorList>
            <person name="Xu L."/>
        </authorList>
    </citation>
    <scope>NUCLEOTIDE SEQUENCE [LARGE SCALE GENOMIC DNA]</scope>
    <source>
        <strain evidence="1 2">SW-109</strain>
    </source>
</reference>
<accession>A0A6I4UYK8</accession>